<dbReference type="SUPFAM" id="SSF53335">
    <property type="entry name" value="S-adenosyl-L-methionine-dependent methyltransferases"/>
    <property type="match status" value="1"/>
</dbReference>
<dbReference type="EMBL" id="JAVDNV010000002">
    <property type="protein sequence ID" value="MDQ2308141.1"/>
    <property type="molecule type" value="Genomic_DNA"/>
</dbReference>
<dbReference type="PANTHER" id="PTHR43667">
    <property type="entry name" value="CYCLOPROPANE-FATTY-ACYL-PHOSPHOLIPID SYNTHASE"/>
    <property type="match status" value="1"/>
</dbReference>
<dbReference type="AlphaFoldDB" id="A0A089PW22"/>
<dbReference type="EMBL" id="LDZF01000008">
    <property type="protein sequence ID" value="KMK14154.1"/>
    <property type="molecule type" value="Genomic_DNA"/>
</dbReference>
<reference evidence="8 10" key="1">
    <citation type="submission" date="2015-05" db="EMBL/GenBank/DDBJ databases">
        <title>Genome sequences of Pluralibacter gergoviae.</title>
        <authorList>
            <person name="Greninger A.L."/>
            <person name="Miller S."/>
        </authorList>
    </citation>
    <scope>NUCLEOTIDE SEQUENCE [LARGE SCALE GENOMIC DNA]</scope>
    <source>
        <strain evidence="8 10">JS81F13</strain>
    </source>
</reference>
<dbReference type="Gene3D" id="3.40.50.150">
    <property type="entry name" value="Vaccinia Virus protein VP39"/>
    <property type="match status" value="1"/>
</dbReference>
<dbReference type="Proteomes" id="UP001236270">
    <property type="component" value="Unassembled WGS sequence"/>
</dbReference>
<evidence type="ECO:0000313" key="7">
    <source>
        <dbReference type="EMBL" id="EML1470624.1"/>
    </source>
</evidence>
<reference evidence="9" key="2">
    <citation type="submission" date="2023-08" db="EMBL/GenBank/DDBJ databases">
        <title>WGS of pathogenic bacterial species, Los Angeles County Public Health Laboratories.</title>
        <authorList>
            <person name="Garrigues J.M."/>
            <person name="Green N.M."/>
        </authorList>
    </citation>
    <scope>NUCLEOTIDE SEQUENCE</scope>
    <source>
        <strain evidence="9">LACPHL-BACT-2023-00068</strain>
    </source>
</reference>
<dbReference type="OrthoDB" id="9782855at2"/>
<reference evidence="7" key="3">
    <citation type="submission" date="2024-02" db="EMBL/GenBank/DDBJ databases">
        <authorList>
            <consortium name="Clinical and Environmental Microbiology Branch: Whole genome sequencing antimicrobial resistance pathogens in the healthcare setting"/>
        </authorList>
    </citation>
    <scope>NUCLEOTIDE SEQUENCE</scope>
    <source>
        <strain evidence="7">2021DK-00143</strain>
    </source>
</reference>
<proteinExistence type="inferred from homology"/>
<dbReference type="PATRIC" id="fig|61647.13.peg.850"/>
<keyword evidence="4" id="KW-0949">S-adenosyl-L-methionine</keyword>
<evidence type="ECO:0000313" key="10">
    <source>
        <dbReference type="Proteomes" id="UP000036196"/>
    </source>
</evidence>
<evidence type="ECO:0000256" key="6">
    <source>
        <dbReference type="PIRSR" id="PIRSR003085-1"/>
    </source>
</evidence>
<evidence type="ECO:0000256" key="3">
    <source>
        <dbReference type="ARBA" id="ARBA00022679"/>
    </source>
</evidence>
<name>A0A089PW22_PLUGE</name>
<evidence type="ECO:0000256" key="5">
    <source>
        <dbReference type="ARBA" id="ARBA00023098"/>
    </source>
</evidence>
<dbReference type="EC" id="2.1.1.79" evidence="8"/>
<dbReference type="GO" id="GO:0008825">
    <property type="term" value="F:cyclopropane-fatty-acyl-phospholipid synthase activity"/>
    <property type="evidence" value="ECO:0007669"/>
    <property type="project" value="UniProtKB-EC"/>
</dbReference>
<dbReference type="EMBL" id="ABLOKC030000005">
    <property type="protein sequence ID" value="EML1470624.1"/>
    <property type="molecule type" value="Genomic_DNA"/>
</dbReference>
<dbReference type="PANTHER" id="PTHR43667:SF1">
    <property type="entry name" value="CYCLOPROPANE-FATTY-ACYL-PHOSPHOLIPID SYNTHASE"/>
    <property type="match status" value="1"/>
</dbReference>
<comment type="similarity">
    <text evidence="1">Belongs to the CFA/CMAS family.</text>
</comment>
<dbReference type="Pfam" id="PF02353">
    <property type="entry name" value="CMAS"/>
    <property type="match status" value="1"/>
</dbReference>
<dbReference type="InterPro" id="IPR029063">
    <property type="entry name" value="SAM-dependent_MTases_sf"/>
</dbReference>
<keyword evidence="10" id="KW-1185">Reference proteome</keyword>
<evidence type="ECO:0000313" key="8">
    <source>
        <dbReference type="EMBL" id="KMK14154.1"/>
    </source>
</evidence>
<feature type="active site" evidence="6">
    <location>
        <position position="354"/>
    </location>
</feature>
<gene>
    <name evidence="7" type="primary">cfa</name>
    <name evidence="8" type="ORF">ABW06_09815</name>
    <name evidence="7" type="ORF">QEG54_001319</name>
    <name evidence="9" type="ORF">RBJ30_03350</name>
</gene>
<keyword evidence="2 8" id="KW-0489">Methyltransferase</keyword>
<sequence length="382" mass="44159">MATENVLNAPAKADHWQQIGEELLARAGITLNGSRPWDIQVTNPKFFKRVLQQGSLGLGESYMDGWWHCDQLDEFIARVINADLESSLHLNVQDMLRIAGARIVNHQTKKRAWIVGKEHYDLGNDLFTLMLDPWMQYSCGYWKEATTLHEAQQSKLKMICEKLQLKEGMTLLDIGCGWGGLASYAAEHYGAKVTGLTISAEQQQFAQERCANMDVEILLEDYRDLDRQFDRIVSVGMFEHVGPKNYDTYFRMVNRNLRPDGLFLLHTIGSNKTDLNVDPWINKYIFPNGCLPSVLHIAKASEPYFVMEDWHNFGSDYDRTLMAWEQRFQESWHLLEDRYSPRFRNMFTYYLKACAGAFRARNIQLWQVVFTHGVEGGLRVGR</sequence>
<keyword evidence="3 8" id="KW-0808">Transferase</keyword>
<dbReference type="NCBIfam" id="NF008686">
    <property type="entry name" value="PRK11705.1"/>
    <property type="match status" value="1"/>
</dbReference>
<dbReference type="InterPro" id="IPR050723">
    <property type="entry name" value="CFA/CMAS"/>
</dbReference>
<organism evidence="8 10">
    <name type="scientific">Pluralibacter gergoviae</name>
    <name type="common">Enterobacter gergoviae</name>
    <dbReference type="NCBI Taxonomy" id="61647"/>
    <lineage>
        <taxon>Bacteria</taxon>
        <taxon>Pseudomonadati</taxon>
        <taxon>Pseudomonadota</taxon>
        <taxon>Gammaproteobacteria</taxon>
        <taxon>Enterobacterales</taxon>
        <taxon>Enterobacteriaceae</taxon>
        <taxon>Pluralibacter</taxon>
    </lineage>
</organism>
<keyword evidence="5" id="KW-0443">Lipid metabolism</keyword>
<dbReference type="InterPro" id="IPR003333">
    <property type="entry name" value="CMAS"/>
</dbReference>
<accession>A0A089PW22</accession>
<dbReference type="GO" id="GO:0032259">
    <property type="term" value="P:methylation"/>
    <property type="evidence" value="ECO:0007669"/>
    <property type="project" value="UniProtKB-KW"/>
</dbReference>
<dbReference type="PIRSF" id="PIRSF003085">
    <property type="entry name" value="CMAS"/>
    <property type="match status" value="1"/>
</dbReference>
<dbReference type="Proteomes" id="UP000036196">
    <property type="component" value="Unassembled WGS sequence"/>
</dbReference>
<dbReference type="GO" id="GO:0008610">
    <property type="term" value="P:lipid biosynthetic process"/>
    <property type="evidence" value="ECO:0007669"/>
    <property type="project" value="InterPro"/>
</dbReference>
<evidence type="ECO:0000256" key="1">
    <source>
        <dbReference type="ARBA" id="ARBA00010815"/>
    </source>
</evidence>
<protein>
    <submittedName>
        <fullName evidence="8">Cyclopropane fatty acyl phospholipid synthase</fullName>
        <ecNumber evidence="8">2.1.1.79</ecNumber>
    </submittedName>
</protein>
<dbReference type="RefSeq" id="WP_043085333.1">
    <property type="nucleotide sequence ID" value="NZ_CACVCI010000001.1"/>
</dbReference>
<evidence type="ECO:0000256" key="4">
    <source>
        <dbReference type="ARBA" id="ARBA00022691"/>
    </source>
</evidence>
<evidence type="ECO:0000256" key="2">
    <source>
        <dbReference type="ARBA" id="ARBA00022603"/>
    </source>
</evidence>
<dbReference type="KEGG" id="pge:LG71_22015"/>
<dbReference type="GeneID" id="61383971"/>
<dbReference type="eggNOG" id="COG2230">
    <property type="taxonomic scope" value="Bacteria"/>
</dbReference>
<dbReference type="STRING" id="61647.LG71_22015"/>
<comment type="caution">
    <text evidence="8">The sequence shown here is derived from an EMBL/GenBank/DDBJ whole genome shotgun (WGS) entry which is preliminary data.</text>
</comment>
<evidence type="ECO:0000313" key="9">
    <source>
        <dbReference type="EMBL" id="MDQ2308141.1"/>
    </source>
</evidence>
<dbReference type="CDD" id="cd02440">
    <property type="entry name" value="AdoMet_MTases"/>
    <property type="match status" value="1"/>
</dbReference>